<accession>A0A147BV24</accession>
<dbReference type="AlphaFoldDB" id="A0A147BV24"/>
<protein>
    <submittedName>
        <fullName evidence="2">Putative secreted protein</fullName>
    </submittedName>
</protein>
<name>A0A147BV24_IXORI</name>
<feature type="signal peptide" evidence="1">
    <location>
        <begin position="1"/>
        <end position="26"/>
    </location>
</feature>
<keyword evidence="1" id="KW-0732">Signal</keyword>
<organism evidence="2">
    <name type="scientific">Ixodes ricinus</name>
    <name type="common">Common tick</name>
    <name type="synonym">Acarus ricinus</name>
    <dbReference type="NCBI Taxonomy" id="34613"/>
    <lineage>
        <taxon>Eukaryota</taxon>
        <taxon>Metazoa</taxon>
        <taxon>Ecdysozoa</taxon>
        <taxon>Arthropoda</taxon>
        <taxon>Chelicerata</taxon>
        <taxon>Arachnida</taxon>
        <taxon>Acari</taxon>
        <taxon>Parasitiformes</taxon>
        <taxon>Ixodida</taxon>
        <taxon>Ixodoidea</taxon>
        <taxon>Ixodidae</taxon>
        <taxon>Ixodinae</taxon>
        <taxon>Ixodes</taxon>
    </lineage>
</organism>
<feature type="chain" id="PRO_5007542942" evidence="1">
    <location>
        <begin position="27"/>
        <end position="81"/>
    </location>
</feature>
<dbReference type="EMBL" id="GEGO01000735">
    <property type="protein sequence ID" value="JAR94669.1"/>
    <property type="molecule type" value="Transcribed_RNA"/>
</dbReference>
<evidence type="ECO:0000313" key="2">
    <source>
        <dbReference type="EMBL" id="JAR94669.1"/>
    </source>
</evidence>
<sequence>MEVKTFAFLQIAVLIALGLHLAPAGSNQLSGPQSSANSNEAVFCDTNCTQGTDGSWSGCRGDCFCVHVGNSTEGRCIDVKR</sequence>
<evidence type="ECO:0000256" key="1">
    <source>
        <dbReference type="SAM" id="SignalP"/>
    </source>
</evidence>
<proteinExistence type="predicted"/>
<reference evidence="2" key="1">
    <citation type="journal article" date="2018" name="PLoS Negl. Trop. Dis.">
        <title>Sialome diversity of ticks revealed by RNAseq of single tick salivary glands.</title>
        <authorList>
            <person name="Perner J."/>
            <person name="Kropackova S."/>
            <person name="Kopacek P."/>
            <person name="Ribeiro J.M."/>
        </authorList>
    </citation>
    <scope>NUCLEOTIDE SEQUENCE</scope>
    <source>
        <strain evidence="2">Siblings of single egg batch collected in Ceske Budejovice</strain>
        <tissue evidence="2">Salivary glands</tissue>
    </source>
</reference>